<keyword evidence="2 7" id="KW-0813">Transport</keyword>
<dbReference type="AlphaFoldDB" id="A0A916TBQ2"/>
<evidence type="ECO:0000256" key="2">
    <source>
        <dbReference type="ARBA" id="ARBA00022448"/>
    </source>
</evidence>
<feature type="transmembrane region" description="Helical" evidence="7">
    <location>
        <begin position="218"/>
        <end position="244"/>
    </location>
</feature>
<feature type="transmembrane region" description="Helical" evidence="7">
    <location>
        <begin position="96"/>
        <end position="114"/>
    </location>
</feature>
<keyword evidence="6 7" id="KW-0472">Membrane</keyword>
<reference evidence="9" key="2">
    <citation type="submission" date="2020-09" db="EMBL/GenBank/DDBJ databases">
        <authorList>
            <person name="Sun Q."/>
            <person name="Zhou Y."/>
        </authorList>
    </citation>
    <scope>NUCLEOTIDE SEQUENCE</scope>
    <source>
        <strain evidence="9">CGMCC 1.12827</strain>
    </source>
</reference>
<proteinExistence type="inferred from homology"/>
<dbReference type="GO" id="GO:0055085">
    <property type="term" value="P:transmembrane transport"/>
    <property type="evidence" value="ECO:0007669"/>
    <property type="project" value="InterPro"/>
</dbReference>
<comment type="subcellular location">
    <subcellularLocation>
        <location evidence="1 7">Cell membrane</location>
        <topology evidence="1 7">Multi-pass membrane protein</topology>
    </subcellularLocation>
</comment>
<evidence type="ECO:0000313" key="10">
    <source>
        <dbReference type="Proteomes" id="UP000621454"/>
    </source>
</evidence>
<comment type="caution">
    <text evidence="9">The sequence shown here is derived from an EMBL/GenBank/DDBJ whole genome shotgun (WGS) entry which is preliminary data.</text>
</comment>
<dbReference type="InterPro" id="IPR035906">
    <property type="entry name" value="MetI-like_sf"/>
</dbReference>
<keyword evidence="4 7" id="KW-0812">Transmembrane</keyword>
<dbReference type="InterPro" id="IPR050366">
    <property type="entry name" value="BP-dependent_transpt_permease"/>
</dbReference>
<dbReference type="PROSITE" id="PS50928">
    <property type="entry name" value="ABC_TM1"/>
    <property type="match status" value="1"/>
</dbReference>
<organism evidence="9 10">
    <name type="scientific">Gordonia jinhuaensis</name>
    <dbReference type="NCBI Taxonomy" id="1517702"/>
    <lineage>
        <taxon>Bacteria</taxon>
        <taxon>Bacillati</taxon>
        <taxon>Actinomycetota</taxon>
        <taxon>Actinomycetes</taxon>
        <taxon>Mycobacteriales</taxon>
        <taxon>Gordoniaceae</taxon>
        <taxon>Gordonia</taxon>
    </lineage>
</organism>
<dbReference type="InterPro" id="IPR000515">
    <property type="entry name" value="MetI-like"/>
</dbReference>
<reference evidence="9" key="1">
    <citation type="journal article" date="2014" name="Int. J. Syst. Evol. Microbiol.">
        <title>Complete genome sequence of Corynebacterium casei LMG S-19264T (=DSM 44701T), isolated from a smear-ripened cheese.</title>
        <authorList>
            <consortium name="US DOE Joint Genome Institute (JGI-PGF)"/>
            <person name="Walter F."/>
            <person name="Albersmeier A."/>
            <person name="Kalinowski J."/>
            <person name="Ruckert C."/>
        </authorList>
    </citation>
    <scope>NUCLEOTIDE SEQUENCE</scope>
    <source>
        <strain evidence="9">CGMCC 1.12827</strain>
    </source>
</reference>
<evidence type="ECO:0000256" key="7">
    <source>
        <dbReference type="RuleBase" id="RU363032"/>
    </source>
</evidence>
<evidence type="ECO:0000256" key="5">
    <source>
        <dbReference type="ARBA" id="ARBA00022989"/>
    </source>
</evidence>
<dbReference type="Pfam" id="PF00528">
    <property type="entry name" value="BPD_transp_1"/>
    <property type="match status" value="1"/>
</dbReference>
<dbReference type="RefSeq" id="WP_229742650.1">
    <property type="nucleotide sequence ID" value="NZ_BMGC01000021.1"/>
</dbReference>
<accession>A0A916TBQ2</accession>
<evidence type="ECO:0000256" key="4">
    <source>
        <dbReference type="ARBA" id="ARBA00022692"/>
    </source>
</evidence>
<keyword evidence="3" id="KW-1003">Cell membrane</keyword>
<evidence type="ECO:0000259" key="8">
    <source>
        <dbReference type="PROSITE" id="PS50928"/>
    </source>
</evidence>
<sequence>MIAVVIVAALASFVWVPFDPTAVNASIRLQGSSSSHILGTDSFGHDVFSVILEGSRATLLVGLLSVAIAAAIGVPIGVCAGMAGKRLGGAVMSANDILQAFPALLIAIIVGAVWGAGIMTAVVALGIGTAAAFARVSRSGTMQVMSREYISAARAAGRGRIFIAWRHVLPNIGGILVVQASVNFAVAVLAEAALSYLGLGTPPPTPSWGRMLQESQTFVFSSSMLVVWPGIAIAWTVLGFNILGDGLRDYFDPRRSR</sequence>
<keyword evidence="5 7" id="KW-1133">Transmembrane helix</keyword>
<evidence type="ECO:0000256" key="3">
    <source>
        <dbReference type="ARBA" id="ARBA00022475"/>
    </source>
</evidence>
<feature type="domain" description="ABC transmembrane type-1" evidence="8">
    <location>
        <begin position="55"/>
        <end position="244"/>
    </location>
</feature>
<keyword evidence="10" id="KW-1185">Reference proteome</keyword>
<dbReference type="GO" id="GO:0005886">
    <property type="term" value="C:plasma membrane"/>
    <property type="evidence" value="ECO:0007669"/>
    <property type="project" value="UniProtKB-SubCell"/>
</dbReference>
<protein>
    <submittedName>
        <fullName evidence="9">Peptide ABC transporter permease</fullName>
    </submittedName>
</protein>
<evidence type="ECO:0000256" key="6">
    <source>
        <dbReference type="ARBA" id="ARBA00023136"/>
    </source>
</evidence>
<gene>
    <name evidence="9" type="ORF">GCM10011489_27700</name>
</gene>
<name>A0A916TBQ2_9ACTN</name>
<evidence type="ECO:0000256" key="1">
    <source>
        <dbReference type="ARBA" id="ARBA00004651"/>
    </source>
</evidence>
<evidence type="ECO:0000313" key="9">
    <source>
        <dbReference type="EMBL" id="GGB38476.1"/>
    </source>
</evidence>
<feature type="transmembrane region" description="Helical" evidence="7">
    <location>
        <begin position="59"/>
        <end position="84"/>
    </location>
</feature>
<feature type="transmembrane region" description="Helical" evidence="7">
    <location>
        <begin position="168"/>
        <end position="198"/>
    </location>
</feature>
<dbReference type="EMBL" id="BMGC01000021">
    <property type="protein sequence ID" value="GGB38476.1"/>
    <property type="molecule type" value="Genomic_DNA"/>
</dbReference>
<dbReference type="PANTHER" id="PTHR43386">
    <property type="entry name" value="OLIGOPEPTIDE TRANSPORT SYSTEM PERMEASE PROTEIN APPC"/>
    <property type="match status" value="1"/>
</dbReference>
<dbReference type="Gene3D" id="1.10.3720.10">
    <property type="entry name" value="MetI-like"/>
    <property type="match status" value="1"/>
</dbReference>
<dbReference type="PANTHER" id="PTHR43386:SF25">
    <property type="entry name" value="PEPTIDE ABC TRANSPORTER PERMEASE PROTEIN"/>
    <property type="match status" value="1"/>
</dbReference>
<dbReference type="CDD" id="cd06261">
    <property type="entry name" value="TM_PBP2"/>
    <property type="match status" value="1"/>
</dbReference>
<dbReference type="Proteomes" id="UP000621454">
    <property type="component" value="Unassembled WGS sequence"/>
</dbReference>
<comment type="similarity">
    <text evidence="7">Belongs to the binding-protein-dependent transport system permease family.</text>
</comment>
<dbReference type="SUPFAM" id="SSF161098">
    <property type="entry name" value="MetI-like"/>
    <property type="match status" value="1"/>
</dbReference>